<keyword evidence="5" id="KW-0949">S-adenosyl-L-methionine</keyword>
<sequence length="270" mass="31558">MKDDLIPFLTWAGGKRWLVTKHPELFPLEFNTYLEPFLGSGAVFFALNPERAILNDLNAELINTYETIKNDYLRVENYLNIHHKRHSKEYYYKIRNSRTRTPYTKAAKFIYLNRTCFNGLYRVNKLGQFNVPIGSKKNVILETDNFKLVSKVLQNVEFSVSDFETIVNRANPDDFLFIDPPYTINHNENGFIKYNEKIFSWQDQERLAKSLVRARDRGVKILATNANHESVKSLYLDLDFNCTVLKRFSGIASDGSKRAKYEELIIKANY</sequence>
<dbReference type="PANTHER" id="PTHR30481">
    <property type="entry name" value="DNA ADENINE METHYLASE"/>
    <property type="match status" value="1"/>
</dbReference>
<evidence type="ECO:0000313" key="8">
    <source>
        <dbReference type="Proteomes" id="UP001597231"/>
    </source>
</evidence>
<dbReference type="EMBL" id="JBHTLT010000009">
    <property type="protein sequence ID" value="MFD1203770.1"/>
    <property type="molecule type" value="Genomic_DNA"/>
</dbReference>
<comment type="caution">
    <text evidence="7">The sequence shown here is derived from an EMBL/GenBank/DDBJ whole genome shotgun (WGS) entry which is preliminary data.</text>
</comment>
<keyword evidence="3 7" id="KW-0489">Methyltransferase</keyword>
<dbReference type="GO" id="GO:0032259">
    <property type="term" value="P:methylation"/>
    <property type="evidence" value="ECO:0007669"/>
    <property type="project" value="UniProtKB-KW"/>
</dbReference>
<evidence type="ECO:0000313" key="7">
    <source>
        <dbReference type="EMBL" id="MFD1203770.1"/>
    </source>
</evidence>
<gene>
    <name evidence="7" type="ORF">ACFQ38_01310</name>
</gene>
<reference evidence="8" key="1">
    <citation type="journal article" date="2019" name="Int. J. Syst. Evol. Microbiol.">
        <title>The Global Catalogue of Microorganisms (GCM) 10K type strain sequencing project: providing services to taxonomists for standard genome sequencing and annotation.</title>
        <authorList>
            <consortium name="The Broad Institute Genomics Platform"/>
            <consortium name="The Broad Institute Genome Sequencing Center for Infectious Disease"/>
            <person name="Wu L."/>
            <person name="Ma J."/>
        </authorList>
    </citation>
    <scope>NUCLEOTIDE SEQUENCE [LARGE SCALE GENOMIC DNA]</scope>
    <source>
        <strain evidence="8">CCUG 53915</strain>
    </source>
</reference>
<dbReference type="GO" id="GO:0008168">
    <property type="term" value="F:methyltransferase activity"/>
    <property type="evidence" value="ECO:0007669"/>
    <property type="project" value="UniProtKB-KW"/>
</dbReference>
<comment type="catalytic activity">
    <reaction evidence="6">
        <text>a 2'-deoxyadenosine in DNA + S-adenosyl-L-methionine = an N(6)-methyl-2'-deoxyadenosine in DNA + S-adenosyl-L-homocysteine + H(+)</text>
        <dbReference type="Rhea" id="RHEA:15197"/>
        <dbReference type="Rhea" id="RHEA-COMP:12418"/>
        <dbReference type="Rhea" id="RHEA-COMP:12419"/>
        <dbReference type="ChEBI" id="CHEBI:15378"/>
        <dbReference type="ChEBI" id="CHEBI:57856"/>
        <dbReference type="ChEBI" id="CHEBI:59789"/>
        <dbReference type="ChEBI" id="CHEBI:90615"/>
        <dbReference type="ChEBI" id="CHEBI:90616"/>
        <dbReference type="EC" id="2.1.1.72"/>
    </reaction>
</comment>
<dbReference type="PIRSF" id="PIRSF000398">
    <property type="entry name" value="M_m6A_EcoRV"/>
    <property type="match status" value="1"/>
</dbReference>
<dbReference type="InterPro" id="IPR012327">
    <property type="entry name" value="MeTrfase_D12"/>
</dbReference>
<dbReference type="InterPro" id="IPR023095">
    <property type="entry name" value="Ade_MeTrfase_dom_2"/>
</dbReference>
<name>A0ABW3TTQ1_9BACL</name>
<dbReference type="SUPFAM" id="SSF53335">
    <property type="entry name" value="S-adenosyl-L-methionine-dependent methyltransferases"/>
    <property type="match status" value="1"/>
</dbReference>
<dbReference type="Gene3D" id="1.10.1020.10">
    <property type="entry name" value="Adenine-specific Methyltransferase, Domain 2"/>
    <property type="match status" value="1"/>
</dbReference>
<evidence type="ECO:0000256" key="2">
    <source>
        <dbReference type="ARBA" id="ARBA00011900"/>
    </source>
</evidence>
<evidence type="ECO:0000256" key="6">
    <source>
        <dbReference type="ARBA" id="ARBA00047942"/>
    </source>
</evidence>
<keyword evidence="8" id="KW-1185">Reference proteome</keyword>
<dbReference type="Pfam" id="PF02086">
    <property type="entry name" value="MethyltransfD12"/>
    <property type="match status" value="1"/>
</dbReference>
<dbReference type="Gene3D" id="3.40.50.150">
    <property type="entry name" value="Vaccinia Virus protein VP39"/>
    <property type="match status" value="1"/>
</dbReference>
<dbReference type="RefSeq" id="WP_381479595.1">
    <property type="nucleotide sequence ID" value="NZ_JBHTLT010000009.1"/>
</dbReference>
<organism evidence="7 8">
    <name type="scientific">Sporosarcina contaminans</name>
    <dbReference type="NCBI Taxonomy" id="633403"/>
    <lineage>
        <taxon>Bacteria</taxon>
        <taxon>Bacillati</taxon>
        <taxon>Bacillota</taxon>
        <taxon>Bacilli</taxon>
        <taxon>Bacillales</taxon>
        <taxon>Caryophanaceae</taxon>
        <taxon>Sporosarcina</taxon>
    </lineage>
</organism>
<protein>
    <recommendedName>
        <fullName evidence="2">site-specific DNA-methyltransferase (adenine-specific)</fullName>
        <ecNumber evidence="2">2.1.1.72</ecNumber>
    </recommendedName>
</protein>
<comment type="similarity">
    <text evidence="1">Belongs to the N(4)/N(6)-methyltransferase family.</text>
</comment>
<evidence type="ECO:0000256" key="5">
    <source>
        <dbReference type="ARBA" id="ARBA00022691"/>
    </source>
</evidence>
<dbReference type="NCBIfam" id="TIGR00571">
    <property type="entry name" value="dam"/>
    <property type="match status" value="1"/>
</dbReference>
<dbReference type="InterPro" id="IPR029063">
    <property type="entry name" value="SAM-dependent_MTases_sf"/>
</dbReference>
<keyword evidence="4" id="KW-0808">Transferase</keyword>
<evidence type="ECO:0000256" key="1">
    <source>
        <dbReference type="ARBA" id="ARBA00006594"/>
    </source>
</evidence>
<dbReference type="EC" id="2.1.1.72" evidence="2"/>
<accession>A0ABW3TTQ1</accession>
<evidence type="ECO:0000256" key="3">
    <source>
        <dbReference type="ARBA" id="ARBA00022603"/>
    </source>
</evidence>
<dbReference type="PANTHER" id="PTHR30481:SF3">
    <property type="entry name" value="DNA ADENINE METHYLASE"/>
    <property type="match status" value="1"/>
</dbReference>
<proteinExistence type="inferred from homology"/>
<evidence type="ECO:0000256" key="4">
    <source>
        <dbReference type="ARBA" id="ARBA00022679"/>
    </source>
</evidence>
<dbReference type="PRINTS" id="PR00505">
    <property type="entry name" value="D12N6MTFRASE"/>
</dbReference>
<dbReference type="Proteomes" id="UP001597231">
    <property type="component" value="Unassembled WGS sequence"/>
</dbReference>
<dbReference type="InterPro" id="IPR012263">
    <property type="entry name" value="M_m6A_EcoRV"/>
</dbReference>